<gene>
    <name evidence="3" type="ORF">TGDOM2_401260</name>
</gene>
<evidence type="ECO:0000256" key="2">
    <source>
        <dbReference type="SAM" id="SignalP"/>
    </source>
</evidence>
<feature type="compositionally biased region" description="Basic and acidic residues" evidence="1">
    <location>
        <begin position="120"/>
        <end position="129"/>
    </location>
</feature>
<dbReference type="AlphaFoldDB" id="A0A086JFZ1"/>
<feature type="region of interest" description="Disordered" evidence="1">
    <location>
        <begin position="67"/>
        <end position="129"/>
    </location>
</feature>
<keyword evidence="2" id="KW-0732">Signal</keyword>
<proteinExistence type="predicted"/>
<feature type="compositionally biased region" description="Basic residues" evidence="1">
    <location>
        <begin position="108"/>
        <end position="119"/>
    </location>
</feature>
<protein>
    <recommendedName>
        <fullName evidence="5">Transmembrane protein</fullName>
    </recommendedName>
</protein>
<accession>A0A086JFZ1</accession>
<dbReference type="VEuPathDB" id="ToxoDB:TGDOM2_401260"/>
<feature type="non-terminal residue" evidence="3">
    <location>
        <position position="1"/>
    </location>
</feature>
<dbReference type="Proteomes" id="UP000028837">
    <property type="component" value="Unassembled WGS sequence"/>
</dbReference>
<name>A0A086JFZ1_TOXGO</name>
<evidence type="ECO:0008006" key="5">
    <source>
        <dbReference type="Google" id="ProtNLM"/>
    </source>
</evidence>
<dbReference type="EMBL" id="AHZU02001567">
    <property type="protein sequence ID" value="KFG31059.1"/>
    <property type="molecule type" value="Genomic_DNA"/>
</dbReference>
<evidence type="ECO:0000256" key="1">
    <source>
        <dbReference type="SAM" id="MobiDB-lite"/>
    </source>
</evidence>
<feature type="chain" id="PRO_5001808056" description="Transmembrane protein" evidence="2">
    <location>
        <begin position="43"/>
        <end position="129"/>
    </location>
</feature>
<organism evidence="3 4">
    <name type="scientific">Toxoplasma gondii GAB2-2007-GAL-DOM2</name>
    <dbReference type="NCBI Taxonomy" id="1130820"/>
    <lineage>
        <taxon>Eukaryota</taxon>
        <taxon>Sar</taxon>
        <taxon>Alveolata</taxon>
        <taxon>Apicomplexa</taxon>
        <taxon>Conoidasida</taxon>
        <taxon>Coccidia</taxon>
        <taxon>Eucoccidiorida</taxon>
        <taxon>Eimeriorina</taxon>
        <taxon>Sarcocystidae</taxon>
        <taxon>Toxoplasma</taxon>
    </lineage>
</organism>
<feature type="compositionally biased region" description="Basic and acidic residues" evidence="1">
    <location>
        <begin position="77"/>
        <end position="92"/>
    </location>
</feature>
<comment type="caution">
    <text evidence="3">The sequence shown here is derived from an EMBL/GenBank/DDBJ whole genome shotgun (WGS) entry which is preliminary data.</text>
</comment>
<reference evidence="3 4" key="1">
    <citation type="submission" date="2014-02" db="EMBL/GenBank/DDBJ databases">
        <authorList>
            <person name="Sibley D."/>
            <person name="Venepally P."/>
            <person name="Karamycheva S."/>
            <person name="Hadjithomas M."/>
            <person name="Khan A."/>
            <person name="Brunk B."/>
            <person name="Roos D."/>
            <person name="Caler E."/>
            <person name="Lorenzi H."/>
        </authorList>
    </citation>
    <scope>NUCLEOTIDE SEQUENCE [LARGE SCALE GENOMIC DNA]</scope>
    <source>
        <strain evidence="3 4">GAB2-2007-GAL-DOM2</strain>
    </source>
</reference>
<evidence type="ECO:0000313" key="4">
    <source>
        <dbReference type="Proteomes" id="UP000028837"/>
    </source>
</evidence>
<feature type="signal peptide" evidence="2">
    <location>
        <begin position="1"/>
        <end position="42"/>
    </location>
</feature>
<sequence>AVAEARNFDLQARQRTIFFLRFLTWATCLLSLCGTASHEASAETLCPFIPPFSALLRECLLRSSVGATPPAPPAAGRSEEFPLCHKREDERQGRKHNKHTVGTLTRRERTRSKAARRKETKGQESARRL</sequence>
<evidence type="ECO:0000313" key="3">
    <source>
        <dbReference type="EMBL" id="KFG31059.1"/>
    </source>
</evidence>